<evidence type="ECO:0000313" key="2">
    <source>
        <dbReference type="Proteomes" id="UP000996601"/>
    </source>
</evidence>
<sequence>MQATDHAARIFFVAHPFALIMHEKRPSRRLPHDCHMIIVRQFLTTEYGQSM</sequence>
<accession>A0ABT1RAP5</accession>
<dbReference type="EMBL" id="WHSB02000007">
    <property type="protein sequence ID" value="MCQ4632126.1"/>
    <property type="molecule type" value="Genomic_DNA"/>
</dbReference>
<dbReference type="RefSeq" id="WP_256118765.1">
    <property type="nucleotide sequence ID" value="NZ_WHSB02000007.1"/>
</dbReference>
<name>A0ABT1RAP5_9HYPH</name>
<gene>
    <name evidence="1" type="ORF">GB927_018900</name>
</gene>
<evidence type="ECO:0000313" key="1">
    <source>
        <dbReference type="EMBL" id="MCQ4632126.1"/>
    </source>
</evidence>
<dbReference type="Proteomes" id="UP000996601">
    <property type="component" value="Unassembled WGS sequence"/>
</dbReference>
<comment type="caution">
    <text evidence="1">The sequence shown here is derived from an EMBL/GenBank/DDBJ whole genome shotgun (WGS) entry which is preliminary data.</text>
</comment>
<keyword evidence="2" id="KW-1185">Reference proteome</keyword>
<organism evidence="1 2">
    <name type="scientific">Shinella lacus</name>
    <dbReference type="NCBI Taxonomy" id="2654216"/>
    <lineage>
        <taxon>Bacteria</taxon>
        <taxon>Pseudomonadati</taxon>
        <taxon>Pseudomonadota</taxon>
        <taxon>Alphaproteobacteria</taxon>
        <taxon>Hyphomicrobiales</taxon>
        <taxon>Rhizobiaceae</taxon>
        <taxon>Shinella</taxon>
    </lineage>
</organism>
<protein>
    <submittedName>
        <fullName evidence="1">Uncharacterized protein</fullName>
    </submittedName>
</protein>
<reference evidence="1" key="1">
    <citation type="submission" date="2021-07" db="EMBL/GenBank/DDBJ databases">
        <title>Shinella sp. nov., a novel member of the genus Shinella from water.</title>
        <authorList>
            <person name="Deng Y."/>
        </authorList>
    </citation>
    <scope>NUCLEOTIDE SEQUENCE</scope>
    <source>
        <strain evidence="1">CPCC 100929</strain>
    </source>
</reference>
<proteinExistence type="predicted"/>